<evidence type="ECO:0000313" key="1">
    <source>
        <dbReference type="EMBL" id="GCA64572.1"/>
    </source>
</evidence>
<proteinExistence type="predicted"/>
<sequence length="129" mass="14457">MGIRGFLKSLKANKLYRSTALSALGDKRLLLDLSALKFSLSPLLACDCRWSPVKVEQNLTLFLQCFREVVVVKDGGVGYTLEQLKKQAKRFDSRLKSARKAGEWLLEDGPSVPRFLSRVLDDTIRATLA</sequence>
<dbReference type="SUPFAM" id="SSF88723">
    <property type="entry name" value="PIN domain-like"/>
    <property type="match status" value="1"/>
</dbReference>
<dbReference type="AlphaFoldDB" id="A0A391PAW9"/>
<dbReference type="EMBL" id="BDIP01007712">
    <property type="protein sequence ID" value="GCA64572.1"/>
    <property type="molecule type" value="Genomic_DNA"/>
</dbReference>
<keyword evidence="2" id="KW-1185">Reference proteome</keyword>
<evidence type="ECO:0000313" key="2">
    <source>
        <dbReference type="Proteomes" id="UP000265618"/>
    </source>
</evidence>
<dbReference type="InterPro" id="IPR029060">
    <property type="entry name" value="PIN-like_dom_sf"/>
</dbReference>
<protein>
    <submittedName>
        <fullName evidence="1">Uncharacterized protein</fullName>
    </submittedName>
</protein>
<reference evidence="1 2" key="1">
    <citation type="journal article" date="2018" name="PLoS ONE">
        <title>The draft genome of Kipferlia bialata reveals reductive genome evolution in fornicate parasites.</title>
        <authorList>
            <person name="Tanifuji G."/>
            <person name="Takabayashi S."/>
            <person name="Kume K."/>
            <person name="Takagi M."/>
            <person name="Nakayama T."/>
            <person name="Kamikawa R."/>
            <person name="Inagaki Y."/>
            <person name="Hashimoto T."/>
        </authorList>
    </citation>
    <scope>NUCLEOTIDE SEQUENCE [LARGE SCALE GENOMIC DNA]</scope>
    <source>
        <strain evidence="1">NY0173</strain>
    </source>
</reference>
<gene>
    <name evidence="1" type="ORF">KIPB_014690</name>
</gene>
<name>A0A391PAW9_9EUKA</name>
<dbReference type="Proteomes" id="UP000265618">
    <property type="component" value="Unassembled WGS sequence"/>
</dbReference>
<feature type="non-terminal residue" evidence="1">
    <location>
        <position position="1"/>
    </location>
</feature>
<organism evidence="1 2">
    <name type="scientific">Kipferlia bialata</name>
    <dbReference type="NCBI Taxonomy" id="797122"/>
    <lineage>
        <taxon>Eukaryota</taxon>
        <taxon>Metamonada</taxon>
        <taxon>Carpediemonas-like organisms</taxon>
        <taxon>Kipferlia</taxon>
    </lineage>
</organism>
<accession>A0A391PAW9</accession>
<comment type="caution">
    <text evidence="1">The sequence shown here is derived from an EMBL/GenBank/DDBJ whole genome shotgun (WGS) entry which is preliminary data.</text>
</comment>